<evidence type="ECO:0000256" key="9">
    <source>
        <dbReference type="ARBA" id="ARBA00033158"/>
    </source>
</evidence>
<evidence type="ECO:0000313" key="11">
    <source>
        <dbReference type="EMBL" id="RDY21138.1"/>
    </source>
</evidence>
<evidence type="ECO:0000256" key="8">
    <source>
        <dbReference type="ARBA" id="ARBA00026068"/>
    </source>
</evidence>
<reference evidence="11 12" key="1">
    <citation type="journal article" date="2016" name="Genome Announc.">
        <title>Draft Genome Sequence of Criibacterium bergeronii gen. nov., sp. nov., Strain CCRI-22567T, Isolated from a Vaginal Sample from a Woman with Bacterial Vaginosis.</title>
        <authorList>
            <person name="Maheux A.F."/>
            <person name="Berube E."/>
            <person name="Boudreau D.K."/>
            <person name="Raymond F."/>
            <person name="Corbeil J."/>
            <person name="Roy P.H."/>
            <person name="Boissinot M."/>
            <person name="Omar R.F."/>
        </authorList>
    </citation>
    <scope>NUCLEOTIDE SEQUENCE [LARGE SCALE GENOMIC DNA]</scope>
    <source>
        <strain evidence="11 12">CCRI-22567</strain>
    </source>
</reference>
<organism evidence="11 12">
    <name type="scientific">Criibacterium bergeronii</name>
    <dbReference type="NCBI Taxonomy" id="1871336"/>
    <lineage>
        <taxon>Bacteria</taxon>
        <taxon>Bacillati</taxon>
        <taxon>Bacillota</taxon>
        <taxon>Clostridia</taxon>
        <taxon>Peptostreptococcales</taxon>
        <taxon>Filifactoraceae</taxon>
        <taxon>Criibacterium</taxon>
    </lineage>
</organism>
<comment type="function">
    <text evidence="7">Activator of cell division through the inhibition of FtsZ GTPase activity, therefore promoting FtsZ assembly into bundles of protofilaments necessary for the formation of the division Z ring. It is recruited early at mid-cell but it is not essential for cell division.</text>
</comment>
<accession>A0A371IKW7</accession>
<dbReference type="STRING" id="1871336.BBG48_04675"/>
<comment type="subunit">
    <text evidence="8">Homodimer. Interacts with FtsZ.</text>
</comment>
<evidence type="ECO:0000256" key="5">
    <source>
        <dbReference type="ARBA" id="ARBA00023210"/>
    </source>
</evidence>
<dbReference type="GO" id="GO:0032153">
    <property type="term" value="C:cell division site"/>
    <property type="evidence" value="ECO:0007669"/>
    <property type="project" value="TreeGrafter"/>
</dbReference>
<dbReference type="AlphaFoldDB" id="A0A371IKW7"/>
<keyword evidence="10" id="KW-0175">Coiled coil</keyword>
<evidence type="ECO:0000256" key="6">
    <source>
        <dbReference type="ARBA" id="ARBA00023306"/>
    </source>
</evidence>
<dbReference type="PANTHER" id="PTHR34981">
    <property type="entry name" value="CELL DIVISION PROTEIN ZAPA"/>
    <property type="match status" value="1"/>
</dbReference>
<dbReference type="RefSeq" id="WP_068913909.1">
    <property type="nucleotide sequence ID" value="NZ_MBEW02000011.1"/>
</dbReference>
<evidence type="ECO:0000256" key="2">
    <source>
        <dbReference type="ARBA" id="ARBA00015195"/>
    </source>
</evidence>
<name>A0A371IKW7_9FIRM</name>
<keyword evidence="3" id="KW-0963">Cytoplasm</keyword>
<evidence type="ECO:0000256" key="1">
    <source>
        <dbReference type="ARBA" id="ARBA00004496"/>
    </source>
</evidence>
<dbReference type="InterPro" id="IPR007838">
    <property type="entry name" value="Cell_div_ZapA-like"/>
</dbReference>
<dbReference type="GO" id="GO:0043093">
    <property type="term" value="P:FtsZ-dependent cytokinesis"/>
    <property type="evidence" value="ECO:0007669"/>
    <property type="project" value="TreeGrafter"/>
</dbReference>
<keyword evidence="5" id="KW-0717">Septation</keyword>
<proteinExistence type="predicted"/>
<protein>
    <recommendedName>
        <fullName evidence="2">Cell division protein ZapA</fullName>
    </recommendedName>
    <alternativeName>
        <fullName evidence="9">Z ring-associated protein ZapA</fullName>
    </alternativeName>
</protein>
<keyword evidence="6" id="KW-0131">Cell cycle</keyword>
<keyword evidence="4 11" id="KW-0132">Cell division</keyword>
<dbReference type="Gene3D" id="6.10.250.790">
    <property type="match status" value="1"/>
</dbReference>
<dbReference type="GO" id="GO:0000921">
    <property type="term" value="P:septin ring assembly"/>
    <property type="evidence" value="ECO:0007669"/>
    <property type="project" value="TreeGrafter"/>
</dbReference>
<feature type="coiled-coil region" evidence="10">
    <location>
        <begin position="67"/>
        <end position="171"/>
    </location>
</feature>
<dbReference type="Proteomes" id="UP000093352">
    <property type="component" value="Unassembled WGS sequence"/>
</dbReference>
<comment type="caution">
    <text evidence="11">The sequence shown here is derived from an EMBL/GenBank/DDBJ whole genome shotgun (WGS) entry which is preliminary data.</text>
</comment>
<evidence type="ECO:0000256" key="3">
    <source>
        <dbReference type="ARBA" id="ARBA00022490"/>
    </source>
</evidence>
<dbReference type="EMBL" id="MBEW02000011">
    <property type="protein sequence ID" value="RDY21138.1"/>
    <property type="molecule type" value="Genomic_DNA"/>
</dbReference>
<dbReference type="GO" id="GO:0005829">
    <property type="term" value="C:cytosol"/>
    <property type="evidence" value="ECO:0007669"/>
    <property type="project" value="TreeGrafter"/>
</dbReference>
<evidence type="ECO:0000256" key="7">
    <source>
        <dbReference type="ARBA" id="ARBA00024910"/>
    </source>
</evidence>
<evidence type="ECO:0000256" key="10">
    <source>
        <dbReference type="SAM" id="Coils"/>
    </source>
</evidence>
<dbReference type="GO" id="GO:0030428">
    <property type="term" value="C:cell septum"/>
    <property type="evidence" value="ECO:0007669"/>
    <property type="project" value="TreeGrafter"/>
</dbReference>
<dbReference type="Pfam" id="PF05164">
    <property type="entry name" value="ZapA"/>
    <property type="match status" value="1"/>
</dbReference>
<sequence length="171" mass="19935">MNKVTVHIFGREYSLMSDKSKEFIIRVASYVDDEINKVASELKNPVRDDILILACNNIAEKLLLEQSKDIAQENNSLNKTIENLQRENASLMLELEQKDVRLKSYEMSGGIDPQELAKIEKEKAQQRETVKKLNDQIEKYKILNDEIQSKFYELQMKLAKLEQENEDLKNN</sequence>
<dbReference type="SUPFAM" id="SSF75704">
    <property type="entry name" value="Mitotic arrest deficient-like 1, Mad1"/>
    <property type="match status" value="1"/>
</dbReference>
<dbReference type="SUPFAM" id="SSF102829">
    <property type="entry name" value="Cell division protein ZapA-like"/>
    <property type="match status" value="1"/>
</dbReference>
<dbReference type="InterPro" id="IPR053712">
    <property type="entry name" value="Bac_CellDiv_Activator"/>
</dbReference>
<keyword evidence="12" id="KW-1185">Reference proteome</keyword>
<dbReference type="PANTHER" id="PTHR34981:SF1">
    <property type="entry name" value="CELL DIVISION PROTEIN ZAPA"/>
    <property type="match status" value="1"/>
</dbReference>
<gene>
    <name evidence="11" type="ORF">BBG48_006315</name>
</gene>
<comment type="subcellular location">
    <subcellularLocation>
        <location evidence="1">Cytoplasm</location>
    </subcellularLocation>
</comment>
<evidence type="ECO:0000313" key="12">
    <source>
        <dbReference type="Proteomes" id="UP000093352"/>
    </source>
</evidence>
<evidence type="ECO:0000256" key="4">
    <source>
        <dbReference type="ARBA" id="ARBA00022618"/>
    </source>
</evidence>
<dbReference type="InterPro" id="IPR036192">
    <property type="entry name" value="Cell_div_ZapA-like_sf"/>
</dbReference>
<dbReference type="GO" id="GO:0000917">
    <property type="term" value="P:division septum assembly"/>
    <property type="evidence" value="ECO:0007669"/>
    <property type="project" value="UniProtKB-KW"/>
</dbReference>